<dbReference type="EMBL" id="MTKT01001935">
    <property type="protein sequence ID" value="OWM83084.1"/>
    <property type="molecule type" value="Genomic_DNA"/>
</dbReference>
<accession>A0A218XDR2</accession>
<protein>
    <submittedName>
        <fullName evidence="1">Uncharacterized protein</fullName>
    </submittedName>
</protein>
<dbReference type="AlphaFoldDB" id="A0A218XDR2"/>
<gene>
    <name evidence="1" type="ORF">CDL15_Pgr011766</name>
</gene>
<dbReference type="Proteomes" id="UP000197138">
    <property type="component" value="Unassembled WGS sequence"/>
</dbReference>
<name>A0A218XDR2_PUNGR</name>
<sequence length="160" mass="18095">MRFREATSALKKRPCLLLPVSPLSGESFLLMHHHWAALTRTSLPVPFQEPMKKLSASMRIAKMSTRTNDVPPEDYDGEPGILLTRRRNYPLGPYGGNHSGSLGNPWSRNLWKPTGSLDVVYIGCGFYIATFPNRADRSRNLRDWTMVYQLPISYDQTLGA</sequence>
<organism evidence="1 2">
    <name type="scientific">Punica granatum</name>
    <name type="common">Pomegranate</name>
    <dbReference type="NCBI Taxonomy" id="22663"/>
    <lineage>
        <taxon>Eukaryota</taxon>
        <taxon>Viridiplantae</taxon>
        <taxon>Streptophyta</taxon>
        <taxon>Embryophyta</taxon>
        <taxon>Tracheophyta</taxon>
        <taxon>Spermatophyta</taxon>
        <taxon>Magnoliopsida</taxon>
        <taxon>eudicotyledons</taxon>
        <taxon>Gunneridae</taxon>
        <taxon>Pentapetalae</taxon>
        <taxon>rosids</taxon>
        <taxon>malvids</taxon>
        <taxon>Myrtales</taxon>
        <taxon>Lythraceae</taxon>
        <taxon>Punica</taxon>
    </lineage>
</organism>
<evidence type="ECO:0000313" key="2">
    <source>
        <dbReference type="Proteomes" id="UP000197138"/>
    </source>
</evidence>
<evidence type="ECO:0000313" key="1">
    <source>
        <dbReference type="EMBL" id="OWM83084.1"/>
    </source>
</evidence>
<comment type="caution">
    <text evidence="1">The sequence shown here is derived from an EMBL/GenBank/DDBJ whole genome shotgun (WGS) entry which is preliminary data.</text>
</comment>
<proteinExistence type="predicted"/>
<reference evidence="2" key="1">
    <citation type="journal article" date="2017" name="Plant J.">
        <title>The pomegranate (Punica granatum L.) genome and the genomics of punicalagin biosynthesis.</title>
        <authorList>
            <person name="Qin G."/>
            <person name="Xu C."/>
            <person name="Ming R."/>
            <person name="Tang H."/>
            <person name="Guyot R."/>
            <person name="Kramer E.M."/>
            <person name="Hu Y."/>
            <person name="Yi X."/>
            <person name="Qi Y."/>
            <person name="Xu X."/>
            <person name="Gao Z."/>
            <person name="Pan H."/>
            <person name="Jian J."/>
            <person name="Tian Y."/>
            <person name="Yue Z."/>
            <person name="Xu Y."/>
        </authorList>
    </citation>
    <scope>NUCLEOTIDE SEQUENCE [LARGE SCALE GENOMIC DNA]</scope>
    <source>
        <strain evidence="2">cv. Dabenzi</strain>
    </source>
</reference>